<organism evidence="2 3">
    <name type="scientific">Megasphaera vaginalis</name>
    <name type="common">ex Srinivasan et al. 2021</name>
    <dbReference type="NCBI Taxonomy" id="1111454"/>
    <lineage>
        <taxon>Bacteria</taxon>
        <taxon>Bacillati</taxon>
        <taxon>Bacillota</taxon>
        <taxon>Negativicutes</taxon>
        <taxon>Veillonellales</taxon>
        <taxon>Veillonellaceae</taxon>
        <taxon>Megasphaera</taxon>
    </lineage>
</organism>
<dbReference type="InterPro" id="IPR015077">
    <property type="entry name" value="DUF1858"/>
</dbReference>
<feature type="domain" description="DUF1858" evidence="1">
    <location>
        <begin position="3"/>
        <end position="56"/>
    </location>
</feature>
<reference evidence="2 3" key="1">
    <citation type="submission" date="2013-09" db="EMBL/GenBank/DDBJ databases">
        <authorList>
            <person name="Durkin A.S."/>
            <person name="Haft D.R."/>
            <person name="McCorrison J."/>
            <person name="Torralba M."/>
            <person name="Gillis M."/>
            <person name="Haft D.H."/>
            <person name="Methe B."/>
            <person name="Sutton G."/>
            <person name="Nelson K.E."/>
        </authorList>
    </citation>
    <scope>NUCLEOTIDE SEQUENCE [LARGE SCALE GENOMIC DNA]</scope>
    <source>
        <strain evidence="2 3">BV3C16-1</strain>
    </source>
</reference>
<dbReference type="InterPro" id="IPR023883">
    <property type="entry name" value="CHP03980_redox-disulphide"/>
</dbReference>
<name>U7UBW6_9FIRM</name>
<dbReference type="STRING" id="1111454.HMPREF1250_0107"/>
<dbReference type="OrthoDB" id="9800558at2"/>
<dbReference type="eggNOG" id="ENOG5032Y2K">
    <property type="taxonomic scope" value="Bacteria"/>
</dbReference>
<dbReference type="SUPFAM" id="SSF140683">
    <property type="entry name" value="SP0561-like"/>
    <property type="match status" value="1"/>
</dbReference>
<protein>
    <submittedName>
        <fullName evidence="2">PF08984 domain protein</fullName>
    </submittedName>
</protein>
<evidence type="ECO:0000259" key="1">
    <source>
        <dbReference type="Pfam" id="PF08984"/>
    </source>
</evidence>
<accession>U7UBW6</accession>
<sequence>MAITKDTGIIEAVQKYPQIIEIFQSYGLGCVGCMASHFETIGDGAGAHGIDVDALIADLNDCIAEKD</sequence>
<dbReference type="InterPro" id="IPR038062">
    <property type="entry name" value="ScdA-like_N_sf"/>
</dbReference>
<evidence type="ECO:0000313" key="3">
    <source>
        <dbReference type="Proteomes" id="UP000017090"/>
    </source>
</evidence>
<dbReference type="EMBL" id="AWXA01000054">
    <property type="protein sequence ID" value="ERT56927.1"/>
    <property type="molecule type" value="Genomic_DNA"/>
</dbReference>
<dbReference type="Pfam" id="PF08984">
    <property type="entry name" value="DUF1858"/>
    <property type="match status" value="1"/>
</dbReference>
<keyword evidence="3" id="KW-1185">Reference proteome</keyword>
<dbReference type="PANTHER" id="PTHR39341">
    <property type="entry name" value="BSL7085 PROTEIN"/>
    <property type="match status" value="1"/>
</dbReference>
<dbReference type="AlphaFoldDB" id="U7UBW6"/>
<proteinExistence type="predicted"/>
<evidence type="ECO:0000313" key="2">
    <source>
        <dbReference type="EMBL" id="ERT56927.1"/>
    </source>
</evidence>
<gene>
    <name evidence="2" type="ORF">HMPREF1250_0107</name>
</gene>
<comment type="caution">
    <text evidence="2">The sequence shown here is derived from an EMBL/GenBank/DDBJ whole genome shotgun (WGS) entry which is preliminary data.</text>
</comment>
<dbReference type="PATRIC" id="fig|1111454.3.peg.2067"/>
<dbReference type="Gene3D" id="1.10.3910.10">
    <property type="entry name" value="SP0561-like"/>
    <property type="match status" value="1"/>
</dbReference>
<dbReference type="RefSeq" id="WP_023054530.1">
    <property type="nucleotide sequence ID" value="NZ_AWXA01000054.1"/>
</dbReference>
<dbReference type="NCBIfam" id="TIGR03980">
    <property type="entry name" value="prismane_assoc"/>
    <property type="match status" value="1"/>
</dbReference>
<dbReference type="PANTHER" id="PTHR39341:SF1">
    <property type="entry name" value="DUF1858 DOMAIN-CONTAINING PROTEIN"/>
    <property type="match status" value="1"/>
</dbReference>
<dbReference type="Proteomes" id="UP000017090">
    <property type="component" value="Unassembled WGS sequence"/>
</dbReference>